<evidence type="ECO:0000313" key="2">
    <source>
        <dbReference type="EMBL" id="OAI24573.1"/>
    </source>
</evidence>
<sequence length="96" mass="10346">MEHLLIGKDGLTIRGFAALIKMSRNSVTNYARHGEVPSHLAAIAALLGEMAERKIDFRAVLAKIEIEPKKPRGAGPGKFGPDKLGQKNLFPSPSAQ</sequence>
<evidence type="ECO:0000313" key="3">
    <source>
        <dbReference type="Proteomes" id="UP000077734"/>
    </source>
</evidence>
<evidence type="ECO:0008006" key="4">
    <source>
        <dbReference type="Google" id="ProtNLM"/>
    </source>
</evidence>
<dbReference type="Proteomes" id="UP000077734">
    <property type="component" value="Unassembled WGS sequence"/>
</dbReference>
<gene>
    <name evidence="2" type="ORF">A1356_15500</name>
</gene>
<name>A0AA91I4M0_9GAMM</name>
<dbReference type="AlphaFoldDB" id="A0AA91I4M0"/>
<protein>
    <recommendedName>
        <fullName evidence="4">DNA-binding protein</fullName>
    </recommendedName>
</protein>
<keyword evidence="3" id="KW-1185">Reference proteome</keyword>
<dbReference type="EMBL" id="LUUL01000088">
    <property type="protein sequence ID" value="OAI24573.1"/>
    <property type="molecule type" value="Genomic_DNA"/>
</dbReference>
<organism evidence="2 3">
    <name type="scientific">Methylomonas koyamae</name>
    <dbReference type="NCBI Taxonomy" id="702114"/>
    <lineage>
        <taxon>Bacteria</taxon>
        <taxon>Pseudomonadati</taxon>
        <taxon>Pseudomonadota</taxon>
        <taxon>Gammaproteobacteria</taxon>
        <taxon>Methylococcales</taxon>
        <taxon>Methylococcaceae</taxon>
        <taxon>Methylomonas</taxon>
    </lineage>
</organism>
<evidence type="ECO:0000256" key="1">
    <source>
        <dbReference type="SAM" id="MobiDB-lite"/>
    </source>
</evidence>
<accession>A0AA91I4M0</accession>
<comment type="caution">
    <text evidence="2">The sequence shown here is derived from an EMBL/GenBank/DDBJ whole genome shotgun (WGS) entry which is preliminary data.</text>
</comment>
<feature type="region of interest" description="Disordered" evidence="1">
    <location>
        <begin position="69"/>
        <end position="96"/>
    </location>
</feature>
<reference evidence="2 3" key="1">
    <citation type="submission" date="2016-03" db="EMBL/GenBank/DDBJ databases">
        <authorList>
            <person name="Heylen K."/>
            <person name="De Vos P."/>
            <person name="Vekeman B."/>
        </authorList>
    </citation>
    <scope>NUCLEOTIDE SEQUENCE [LARGE SCALE GENOMIC DNA]</scope>
    <source>
        <strain evidence="2 3">R-49807</strain>
    </source>
</reference>
<proteinExistence type="predicted"/>